<dbReference type="Proteomes" id="UP000007875">
    <property type="component" value="Unassembled WGS sequence"/>
</dbReference>
<evidence type="ECO:0000313" key="1">
    <source>
        <dbReference type="Ensembl" id="ENSCSAVP00000006435.1"/>
    </source>
</evidence>
<keyword evidence="2" id="KW-1185">Reference proteome</keyword>
<proteinExistence type="predicted"/>
<sequence>KYAGTKFYKPSECDRISAYFSSPQTGKPLEEELSEQLHNWNIPVQTRDVATDYYDGQYSPDELNKQVNDLLLLVIYKGLIKELNRMDGKGGNVEERKMMYPSVIKRAYVSSLGQSRDVKRSLENTTQK</sequence>
<name>H2YM83_CIOSA</name>
<accession>H2YM83</accession>
<dbReference type="Ensembl" id="ENSCSAVT00000006516.1">
    <property type="protein sequence ID" value="ENSCSAVP00000006435.1"/>
    <property type="gene ID" value="ENSCSAVG00000003849.1"/>
</dbReference>
<protein>
    <submittedName>
        <fullName evidence="1">Uncharacterized protein</fullName>
    </submittedName>
</protein>
<dbReference type="AlphaFoldDB" id="H2YM83"/>
<reference evidence="1" key="3">
    <citation type="submission" date="2025-09" db="UniProtKB">
        <authorList>
            <consortium name="Ensembl"/>
        </authorList>
    </citation>
    <scope>IDENTIFICATION</scope>
</reference>
<evidence type="ECO:0000313" key="2">
    <source>
        <dbReference type="Proteomes" id="UP000007875"/>
    </source>
</evidence>
<reference evidence="2" key="1">
    <citation type="submission" date="2003-08" db="EMBL/GenBank/DDBJ databases">
        <authorList>
            <person name="Birren B."/>
            <person name="Nusbaum C."/>
            <person name="Abebe A."/>
            <person name="Abouelleil A."/>
            <person name="Adekoya E."/>
            <person name="Ait-zahra M."/>
            <person name="Allen N."/>
            <person name="Allen T."/>
            <person name="An P."/>
            <person name="Anderson M."/>
            <person name="Anderson S."/>
            <person name="Arachchi H."/>
            <person name="Armbruster J."/>
            <person name="Bachantsang P."/>
            <person name="Baldwin J."/>
            <person name="Barry A."/>
            <person name="Bayul T."/>
            <person name="Blitshsteyn B."/>
            <person name="Bloom T."/>
            <person name="Blye J."/>
            <person name="Boguslavskiy L."/>
            <person name="Borowsky M."/>
            <person name="Boukhgalter B."/>
            <person name="Brunache A."/>
            <person name="Butler J."/>
            <person name="Calixte N."/>
            <person name="Calvo S."/>
            <person name="Camarata J."/>
            <person name="Campo K."/>
            <person name="Chang J."/>
            <person name="Cheshatsang Y."/>
            <person name="Citroen M."/>
            <person name="Collymore A."/>
            <person name="Considine T."/>
            <person name="Cook A."/>
            <person name="Cooke P."/>
            <person name="Corum B."/>
            <person name="Cuomo C."/>
            <person name="David R."/>
            <person name="Dawoe T."/>
            <person name="Degray S."/>
            <person name="Dodge S."/>
            <person name="Dooley K."/>
            <person name="Dorje P."/>
            <person name="Dorjee K."/>
            <person name="Dorris L."/>
            <person name="Duffey N."/>
            <person name="Dupes A."/>
            <person name="Elkins T."/>
            <person name="Engels R."/>
            <person name="Erickson J."/>
            <person name="Farina A."/>
            <person name="Faro S."/>
            <person name="Ferreira P."/>
            <person name="Fischer H."/>
            <person name="Fitzgerald M."/>
            <person name="Foley K."/>
            <person name="Gage D."/>
            <person name="Galagan J."/>
            <person name="Gearin G."/>
            <person name="Gnerre S."/>
            <person name="Gnirke A."/>
            <person name="Goyette A."/>
            <person name="Graham J."/>
            <person name="Grandbois E."/>
            <person name="Gyaltsen K."/>
            <person name="Hafez N."/>
            <person name="Hagopian D."/>
            <person name="Hagos B."/>
            <person name="Hall J."/>
            <person name="Hatcher B."/>
            <person name="Heller A."/>
            <person name="Higgins H."/>
            <person name="Honan T."/>
            <person name="Horn A."/>
            <person name="Houde N."/>
            <person name="Hughes L."/>
            <person name="Hulme W."/>
            <person name="Husby E."/>
            <person name="Iliev I."/>
            <person name="Jaffe D."/>
            <person name="Jones C."/>
            <person name="Kamal M."/>
            <person name="Kamat A."/>
            <person name="Kamvysselis M."/>
            <person name="Karlsson E."/>
            <person name="Kells C."/>
            <person name="Kieu A."/>
            <person name="Kisner P."/>
            <person name="Kodira C."/>
            <person name="Kulbokas E."/>
            <person name="Labutti K."/>
            <person name="Lama D."/>
            <person name="Landers T."/>
            <person name="Leger J."/>
            <person name="Levine S."/>
            <person name="Lewis D."/>
            <person name="Lewis T."/>
            <person name="Lindblad-toh K."/>
            <person name="Liu X."/>
            <person name="Lokyitsang T."/>
            <person name="Lokyitsang Y."/>
            <person name="Lucien O."/>
            <person name="Lui A."/>
            <person name="Ma L.J."/>
            <person name="Mabbitt R."/>
            <person name="Macdonald J."/>
            <person name="Maclean C."/>
            <person name="Major J."/>
            <person name="Manning J."/>
            <person name="Marabella R."/>
            <person name="Maru K."/>
            <person name="Matthews C."/>
            <person name="Mauceli E."/>
            <person name="Mccarthy M."/>
            <person name="Mcdonough S."/>
            <person name="Mcghee T."/>
            <person name="Meldrim J."/>
            <person name="Meneus L."/>
            <person name="Mesirov J."/>
            <person name="Mihalev A."/>
            <person name="Mihova T."/>
            <person name="Mikkelsen T."/>
            <person name="Mlenga V."/>
            <person name="Moru K."/>
            <person name="Mozes J."/>
            <person name="Mulrain L."/>
            <person name="Munson G."/>
            <person name="Naylor J."/>
            <person name="Newes C."/>
            <person name="Nguyen C."/>
            <person name="Nguyen N."/>
            <person name="Nguyen T."/>
            <person name="Nicol R."/>
            <person name="Nielsen C."/>
            <person name="Nizzari M."/>
            <person name="Norbu C."/>
            <person name="Norbu N."/>
            <person name="O'donnell P."/>
            <person name="Okoawo O."/>
            <person name="O'leary S."/>
            <person name="Omotosho B."/>
            <person name="O'neill K."/>
            <person name="Osman S."/>
            <person name="Parker S."/>
            <person name="Perrin D."/>
            <person name="Phunkhang P."/>
            <person name="Piqani B."/>
            <person name="Purcell S."/>
            <person name="Rachupka T."/>
            <person name="Ramasamy U."/>
            <person name="Rameau R."/>
            <person name="Ray V."/>
            <person name="Raymond C."/>
            <person name="Retta R."/>
            <person name="Richardson S."/>
            <person name="Rise C."/>
            <person name="Rodriguez J."/>
            <person name="Rogers J."/>
            <person name="Rogov P."/>
            <person name="Rutman M."/>
            <person name="Schupbach R."/>
            <person name="Seaman C."/>
            <person name="Settipalli S."/>
            <person name="Sharpe T."/>
            <person name="Sheridan J."/>
            <person name="Sherpa N."/>
            <person name="Shi J."/>
            <person name="Smirnov S."/>
            <person name="Smith C."/>
            <person name="Sougnez C."/>
            <person name="Spencer B."/>
            <person name="Stalker J."/>
            <person name="Stange-thomann N."/>
            <person name="Stavropoulos S."/>
            <person name="Stetson K."/>
            <person name="Stone C."/>
            <person name="Stone S."/>
            <person name="Stubbs M."/>
            <person name="Talamas J."/>
            <person name="Tchuinga P."/>
            <person name="Tenzing P."/>
            <person name="Tesfaye S."/>
            <person name="Theodore J."/>
            <person name="Thoulutsang Y."/>
            <person name="Topham K."/>
            <person name="Towey S."/>
            <person name="Tsamla T."/>
            <person name="Tsomo N."/>
            <person name="Vallee D."/>
            <person name="Vassiliev H."/>
            <person name="Venkataraman V."/>
            <person name="Vinson J."/>
            <person name="Vo A."/>
            <person name="Wade C."/>
            <person name="Wang S."/>
            <person name="Wangchuk T."/>
            <person name="Wangdi T."/>
            <person name="Whittaker C."/>
            <person name="Wilkinson J."/>
            <person name="Wu Y."/>
            <person name="Wyman D."/>
            <person name="Yadav S."/>
            <person name="Yang S."/>
            <person name="Yang X."/>
            <person name="Yeager S."/>
            <person name="Yee E."/>
            <person name="Young G."/>
            <person name="Zainoun J."/>
            <person name="Zembeck L."/>
            <person name="Zimmer A."/>
            <person name="Zody M."/>
            <person name="Lander E."/>
        </authorList>
    </citation>
    <scope>NUCLEOTIDE SEQUENCE [LARGE SCALE GENOMIC DNA]</scope>
</reference>
<organism evidence="1 2">
    <name type="scientific">Ciona savignyi</name>
    <name type="common">Pacific transparent sea squirt</name>
    <dbReference type="NCBI Taxonomy" id="51511"/>
    <lineage>
        <taxon>Eukaryota</taxon>
        <taxon>Metazoa</taxon>
        <taxon>Chordata</taxon>
        <taxon>Tunicata</taxon>
        <taxon>Ascidiacea</taxon>
        <taxon>Phlebobranchia</taxon>
        <taxon>Cionidae</taxon>
        <taxon>Ciona</taxon>
    </lineage>
</organism>
<dbReference type="InParanoid" id="H2YM83"/>
<dbReference type="HOGENOM" id="CLU_1964474_0_0_1"/>
<reference evidence="1" key="2">
    <citation type="submission" date="2025-08" db="UniProtKB">
        <authorList>
            <consortium name="Ensembl"/>
        </authorList>
    </citation>
    <scope>IDENTIFICATION</scope>
</reference>